<keyword evidence="2" id="KW-1133">Transmembrane helix</keyword>
<feature type="transmembrane region" description="Helical" evidence="2">
    <location>
        <begin position="67"/>
        <end position="91"/>
    </location>
</feature>
<feature type="region of interest" description="Disordered" evidence="1">
    <location>
        <begin position="1"/>
        <end position="28"/>
    </location>
</feature>
<organism evidence="3 4">
    <name type="scientific">Fusarium floridanum</name>
    <dbReference type="NCBI Taxonomy" id="1325733"/>
    <lineage>
        <taxon>Eukaryota</taxon>
        <taxon>Fungi</taxon>
        <taxon>Dikarya</taxon>
        <taxon>Ascomycota</taxon>
        <taxon>Pezizomycotina</taxon>
        <taxon>Sordariomycetes</taxon>
        <taxon>Hypocreomycetidae</taxon>
        <taxon>Hypocreales</taxon>
        <taxon>Nectriaceae</taxon>
        <taxon>Fusarium</taxon>
        <taxon>Fusarium solani species complex</taxon>
    </lineage>
</organism>
<feature type="compositionally biased region" description="Basic and acidic residues" evidence="1">
    <location>
        <begin position="53"/>
        <end position="63"/>
    </location>
</feature>
<gene>
    <name evidence="3" type="ORF">CEP51_011069</name>
</gene>
<dbReference type="EMBL" id="NKCL01000362">
    <property type="protein sequence ID" value="RSL75215.1"/>
    <property type="molecule type" value="Genomic_DNA"/>
</dbReference>
<keyword evidence="4" id="KW-1185">Reference proteome</keyword>
<accession>A0A428RCG9</accession>
<evidence type="ECO:0000256" key="1">
    <source>
        <dbReference type="SAM" id="MobiDB-lite"/>
    </source>
</evidence>
<comment type="caution">
    <text evidence="3">The sequence shown here is derived from an EMBL/GenBank/DDBJ whole genome shotgun (WGS) entry which is preliminary data.</text>
</comment>
<keyword evidence="2" id="KW-0472">Membrane</keyword>
<reference evidence="3 4" key="1">
    <citation type="submission" date="2017-06" db="EMBL/GenBank/DDBJ databases">
        <title>Comparative genomic analysis of Ambrosia Fusariam Clade fungi.</title>
        <authorList>
            <person name="Stajich J.E."/>
            <person name="Carrillo J."/>
            <person name="Kijimoto T."/>
            <person name="Eskalen A."/>
            <person name="O'Donnell K."/>
            <person name="Kasson M."/>
        </authorList>
    </citation>
    <scope>NUCLEOTIDE SEQUENCE [LARGE SCALE GENOMIC DNA]</scope>
    <source>
        <strain evidence="3 4">NRRL62606</strain>
    </source>
</reference>
<keyword evidence="2" id="KW-0812">Transmembrane</keyword>
<feature type="region of interest" description="Disordered" evidence="1">
    <location>
        <begin position="44"/>
        <end position="63"/>
    </location>
</feature>
<evidence type="ECO:0000313" key="3">
    <source>
        <dbReference type="EMBL" id="RSL75215.1"/>
    </source>
</evidence>
<evidence type="ECO:0000256" key="2">
    <source>
        <dbReference type="SAM" id="Phobius"/>
    </source>
</evidence>
<name>A0A428RCG9_9HYPO</name>
<dbReference type="AlphaFoldDB" id="A0A428RCG9"/>
<dbReference type="Proteomes" id="UP000287972">
    <property type="component" value="Unassembled WGS sequence"/>
</dbReference>
<proteinExistence type="predicted"/>
<evidence type="ECO:0000313" key="4">
    <source>
        <dbReference type="Proteomes" id="UP000287972"/>
    </source>
</evidence>
<sequence length="112" mass="12539">MTKYFSSSHPRDKYGPFRNQSSMHHRSSRLAQYTMDAVFGPFEQPYGVNSTTDTEKESKKPQDPSRAIAIVLLVILGLFLAALLVAIYFTCKKRAKQRKTKKTGAATAPEIA</sequence>
<protein>
    <submittedName>
        <fullName evidence="3">Uncharacterized protein</fullName>
    </submittedName>
</protein>